<dbReference type="OrthoDB" id="6235567at2759"/>
<keyword evidence="2" id="KW-1185">Reference proteome</keyword>
<protein>
    <submittedName>
        <fullName evidence="3">Cation channel sperm-associated protein subunit beta</fullName>
    </submittedName>
</protein>
<proteinExistence type="predicted"/>
<evidence type="ECO:0000313" key="3">
    <source>
        <dbReference type="WBParaSite" id="SSLN_0000992601-mRNA-1"/>
    </source>
</evidence>
<reference evidence="1 2" key="2">
    <citation type="submission" date="2018-11" db="EMBL/GenBank/DDBJ databases">
        <authorList>
            <consortium name="Pathogen Informatics"/>
        </authorList>
    </citation>
    <scope>NUCLEOTIDE SEQUENCE [LARGE SCALE GENOMIC DNA]</scope>
    <source>
        <strain evidence="1 2">NST_G2</strain>
    </source>
</reference>
<dbReference type="WBParaSite" id="SSLN_0000992601-mRNA-1">
    <property type="protein sequence ID" value="SSLN_0000992601-mRNA-1"/>
    <property type="gene ID" value="SSLN_0000992601"/>
</dbReference>
<gene>
    <name evidence="1" type="ORF">SSLN_LOCUS9564</name>
</gene>
<evidence type="ECO:0000313" key="2">
    <source>
        <dbReference type="Proteomes" id="UP000275846"/>
    </source>
</evidence>
<dbReference type="Proteomes" id="UP000275846">
    <property type="component" value="Unassembled WGS sequence"/>
</dbReference>
<dbReference type="AlphaFoldDB" id="A0A183SZB6"/>
<reference evidence="3" key="1">
    <citation type="submission" date="2016-06" db="UniProtKB">
        <authorList>
            <consortium name="WormBaseParasite"/>
        </authorList>
    </citation>
    <scope>IDENTIFICATION</scope>
</reference>
<organism evidence="3">
    <name type="scientific">Schistocephalus solidus</name>
    <name type="common">Tapeworm</name>
    <dbReference type="NCBI Taxonomy" id="70667"/>
    <lineage>
        <taxon>Eukaryota</taxon>
        <taxon>Metazoa</taxon>
        <taxon>Spiralia</taxon>
        <taxon>Lophotrochozoa</taxon>
        <taxon>Platyhelminthes</taxon>
        <taxon>Cestoda</taxon>
        <taxon>Eucestoda</taxon>
        <taxon>Diphyllobothriidea</taxon>
        <taxon>Diphyllobothriidae</taxon>
        <taxon>Schistocephalus</taxon>
    </lineage>
</organism>
<dbReference type="EMBL" id="UYSU01035317">
    <property type="protein sequence ID" value="VDL95949.1"/>
    <property type="molecule type" value="Genomic_DNA"/>
</dbReference>
<accession>A0A183SZB6</accession>
<evidence type="ECO:0000313" key="1">
    <source>
        <dbReference type="EMBL" id="VDL95949.1"/>
    </source>
</evidence>
<name>A0A183SZB6_SCHSO</name>
<sequence>MKTQVLKAFAGETKPLRCIQSRQHENIGWFLSETSPFSRETLTQGLVQVPEESTCYRIYQTTQNVTVNILEVLVQKETIGFFTCAEETSLYTHTNRRVWSVLDVYLITMFEPAVDIINVTLHSLAETCKQAMALLNEENSISKVPYLELRHPLISYSWGRIICEARSVNNYQCYQPTGRDGQSVPNDQALWKGTQKAGYLKLQKDKYLLIPGSISGGYMRIRLNGVSIYSTGSVWFELVTHRTSPGTVSAILKDPEHNQYIVFETKTLSSLATVILSKDKVCAEAWQTASSSDYFVTFDYIILEPLLSYMEFPGGIRIPFKHALDPVDFSEIRGLRIWASPKTVLSIIHKEQTIDSIYYETPTRPEHLLERMIPRGPLPEPTVSHSECDQNYAKTRHIASYCHNLPPTCFEDGKKERMYTITLLRDISDLPISIEPASSLVTVESLLRVSEFEGPFYEILFVVKQVGGTSTNYIPILRILWDRKRMISAFWKANVCPEFAQCSTVNVCQCTPDFWLFCYQILFWFGQPAALDEVTRVSVGHEKALEVAEFCPFVVRIAAMFFCPSVESSHTAAFVAQLDAHYECSLEVSPHLLALILKLASGEDHVERPSVSVLAFRQQSPIQVSVQTIEENASEHLSGDVL</sequence>